<dbReference type="RefSeq" id="WP_378318591.1">
    <property type="nucleotide sequence ID" value="NZ_JBHUHY010000002.1"/>
</dbReference>
<dbReference type="PANTHER" id="PTHR45566:SF1">
    <property type="entry name" value="HTH-TYPE TRANSCRIPTIONAL REGULATOR YHJB-RELATED"/>
    <property type="match status" value="1"/>
</dbReference>
<keyword evidence="4" id="KW-1185">Reference proteome</keyword>
<reference evidence="4" key="1">
    <citation type="journal article" date="2019" name="Int. J. Syst. Evol. Microbiol.">
        <title>The Global Catalogue of Microorganisms (GCM) 10K type strain sequencing project: providing services to taxonomists for standard genome sequencing and annotation.</title>
        <authorList>
            <consortium name="The Broad Institute Genomics Platform"/>
            <consortium name="The Broad Institute Genome Sequencing Center for Infectious Disease"/>
            <person name="Wu L."/>
            <person name="Ma J."/>
        </authorList>
    </citation>
    <scope>NUCLEOTIDE SEQUENCE [LARGE SCALE GENOMIC DNA]</scope>
    <source>
        <strain evidence="4">DT92</strain>
    </source>
</reference>
<dbReference type="PANTHER" id="PTHR45566">
    <property type="entry name" value="HTH-TYPE TRANSCRIPTIONAL REGULATOR YHJB-RELATED"/>
    <property type="match status" value="1"/>
</dbReference>
<dbReference type="InterPro" id="IPR001789">
    <property type="entry name" value="Sig_transdc_resp-reg_receiver"/>
</dbReference>
<evidence type="ECO:0000313" key="4">
    <source>
        <dbReference type="Proteomes" id="UP001597344"/>
    </source>
</evidence>
<feature type="domain" description="Response regulatory" evidence="2">
    <location>
        <begin position="4"/>
        <end position="133"/>
    </location>
</feature>
<organism evidence="3 4">
    <name type="scientific">Aquimarina celericrescens</name>
    <dbReference type="NCBI Taxonomy" id="1964542"/>
    <lineage>
        <taxon>Bacteria</taxon>
        <taxon>Pseudomonadati</taxon>
        <taxon>Bacteroidota</taxon>
        <taxon>Flavobacteriia</taxon>
        <taxon>Flavobacteriales</taxon>
        <taxon>Flavobacteriaceae</taxon>
        <taxon>Aquimarina</taxon>
    </lineage>
</organism>
<evidence type="ECO:0000259" key="2">
    <source>
        <dbReference type="PROSITE" id="PS50110"/>
    </source>
</evidence>
<protein>
    <submittedName>
        <fullName evidence="3">Response regulator</fullName>
    </submittedName>
</protein>
<dbReference type="InterPro" id="IPR051015">
    <property type="entry name" value="EvgA-like"/>
</dbReference>
<dbReference type="PROSITE" id="PS50110">
    <property type="entry name" value="RESPONSE_REGULATORY"/>
    <property type="match status" value="1"/>
</dbReference>
<dbReference type="InterPro" id="IPR011006">
    <property type="entry name" value="CheY-like_superfamily"/>
</dbReference>
<sequence length="222" mass="25482">MFNKVLVAEDLGSINHGISNILHERTGVKEIKQAQYCDDAYLKFRRALRDRNPFDLLITDLSFKDSHREREIVSGIQLIEEIRAIQTDIKVIIYSMEDRPAKVKSFFDEYGINGYVCKGRYGLNELVQCVTEVYKGNTFLSPLLASAMSKNNMFELKDYDLLLLKHLSDGLTQEQIGAYFKKNHISPNSISSIEKRLNKLKYNFKAKNAIHLIAMTKDLGLL</sequence>
<keyword evidence="1" id="KW-0597">Phosphoprotein</keyword>
<dbReference type="Proteomes" id="UP001597344">
    <property type="component" value="Unassembled WGS sequence"/>
</dbReference>
<evidence type="ECO:0000256" key="1">
    <source>
        <dbReference type="PROSITE-ProRule" id="PRU00169"/>
    </source>
</evidence>
<gene>
    <name evidence="3" type="ORF">ACFSJT_02345</name>
</gene>
<feature type="modified residue" description="4-aspartylphosphate" evidence="1">
    <location>
        <position position="60"/>
    </location>
</feature>
<comment type="caution">
    <text evidence="3">The sequence shown here is derived from an EMBL/GenBank/DDBJ whole genome shotgun (WGS) entry which is preliminary data.</text>
</comment>
<proteinExistence type="predicted"/>
<evidence type="ECO:0000313" key="3">
    <source>
        <dbReference type="EMBL" id="MFD2185616.1"/>
    </source>
</evidence>
<accession>A0ABW5AUQ5</accession>
<dbReference type="SUPFAM" id="SSF52172">
    <property type="entry name" value="CheY-like"/>
    <property type="match status" value="1"/>
</dbReference>
<name>A0ABW5AUQ5_9FLAO</name>
<dbReference type="Gene3D" id="3.40.50.2300">
    <property type="match status" value="1"/>
</dbReference>
<dbReference type="Pfam" id="PF00072">
    <property type="entry name" value="Response_reg"/>
    <property type="match status" value="1"/>
</dbReference>
<dbReference type="SMART" id="SM00448">
    <property type="entry name" value="REC"/>
    <property type="match status" value="1"/>
</dbReference>
<dbReference type="EMBL" id="JBHUHY010000002">
    <property type="protein sequence ID" value="MFD2185616.1"/>
    <property type="molecule type" value="Genomic_DNA"/>
</dbReference>